<sequence>MTTPGVAESRVGDDQPQVGRRPERSGRVAEAPSRTRGQDGDRTPQRSLTRRLVEWTEHLADKIPGLHRFLTDLASVEVFDRSVVIAAQALLGLVPLLIVLVAFLPPELADVIVARFEAATGMDAAPVVRTTLSSDAVREATGWVGLVIALLSVTSFAGAIQRMLEHVWRLPHQSGLLMRLRGLLWFAGWLSVLQMSSLLERILDRVLGAPLLQLVTQGTTATLVWWWSAHMLLVGRVRWAMTAPAAVLTGVTTAVYSLTSDLWMPRYVVGSIAQFGALGLFLTVASWLIGFALIVTVCAIIGHAYVTSPSGEARVHRGPFRRKAAGPDVAA</sequence>
<keyword evidence="2" id="KW-0812">Transmembrane</keyword>
<keyword evidence="4" id="KW-1185">Reference proteome</keyword>
<reference evidence="3 4" key="1">
    <citation type="submission" date="2019-01" db="EMBL/GenBank/DDBJ databases">
        <title>Nocardioides guangzhouensis sp. nov., an actinobacterium isolated from soil.</title>
        <authorList>
            <person name="Fu Y."/>
            <person name="Cai Y."/>
            <person name="Lin Z."/>
            <person name="Chen P."/>
        </authorList>
    </citation>
    <scope>NUCLEOTIDE SEQUENCE [LARGE SCALE GENOMIC DNA]</scope>
    <source>
        <strain evidence="3 4">NBRC 105384</strain>
    </source>
</reference>
<keyword evidence="2" id="KW-1133">Transmembrane helix</keyword>
<feature type="transmembrane region" description="Helical" evidence="2">
    <location>
        <begin position="140"/>
        <end position="160"/>
    </location>
</feature>
<protein>
    <recommendedName>
        <fullName evidence="5">YihY/virulence factor BrkB family protein</fullName>
    </recommendedName>
</protein>
<comment type="caution">
    <text evidence="3">The sequence shown here is derived from an EMBL/GenBank/DDBJ whole genome shotgun (WGS) entry which is preliminary data.</text>
</comment>
<evidence type="ECO:0000313" key="3">
    <source>
        <dbReference type="EMBL" id="RYU12911.1"/>
    </source>
</evidence>
<dbReference type="AlphaFoldDB" id="A0A4Q5J5P8"/>
<organism evidence="3 4">
    <name type="scientific">Nocardioides iriomotensis</name>
    <dbReference type="NCBI Taxonomy" id="715784"/>
    <lineage>
        <taxon>Bacteria</taxon>
        <taxon>Bacillati</taxon>
        <taxon>Actinomycetota</taxon>
        <taxon>Actinomycetes</taxon>
        <taxon>Propionibacteriales</taxon>
        <taxon>Nocardioidaceae</taxon>
        <taxon>Nocardioides</taxon>
    </lineage>
</organism>
<accession>A0A4Q5J5P8</accession>
<dbReference type="EMBL" id="SDPU01000020">
    <property type="protein sequence ID" value="RYU12911.1"/>
    <property type="molecule type" value="Genomic_DNA"/>
</dbReference>
<evidence type="ECO:0008006" key="5">
    <source>
        <dbReference type="Google" id="ProtNLM"/>
    </source>
</evidence>
<evidence type="ECO:0000313" key="4">
    <source>
        <dbReference type="Proteomes" id="UP000291189"/>
    </source>
</evidence>
<feature type="region of interest" description="Disordered" evidence="1">
    <location>
        <begin position="1"/>
        <end position="46"/>
    </location>
</feature>
<feature type="transmembrane region" description="Helical" evidence="2">
    <location>
        <begin position="239"/>
        <end position="258"/>
    </location>
</feature>
<feature type="transmembrane region" description="Helical" evidence="2">
    <location>
        <begin position="180"/>
        <end position="199"/>
    </location>
</feature>
<dbReference type="Proteomes" id="UP000291189">
    <property type="component" value="Unassembled WGS sequence"/>
</dbReference>
<name>A0A4Q5J5P8_9ACTN</name>
<evidence type="ECO:0000256" key="2">
    <source>
        <dbReference type="SAM" id="Phobius"/>
    </source>
</evidence>
<dbReference type="OrthoDB" id="3772792at2"/>
<evidence type="ECO:0000256" key="1">
    <source>
        <dbReference type="SAM" id="MobiDB-lite"/>
    </source>
</evidence>
<keyword evidence="2" id="KW-0472">Membrane</keyword>
<feature type="transmembrane region" description="Helical" evidence="2">
    <location>
        <begin position="83"/>
        <end position="104"/>
    </location>
</feature>
<gene>
    <name evidence="3" type="ORF">ETU37_08115</name>
</gene>
<proteinExistence type="predicted"/>
<feature type="transmembrane region" description="Helical" evidence="2">
    <location>
        <begin position="278"/>
        <end position="306"/>
    </location>
</feature>
<feature type="transmembrane region" description="Helical" evidence="2">
    <location>
        <begin position="211"/>
        <end position="227"/>
    </location>
</feature>